<dbReference type="PANTHER" id="PTHR44688:SF16">
    <property type="entry name" value="DNA-BINDING TRANSCRIPTIONAL ACTIVATOR DEVR_DOSR"/>
    <property type="match status" value="1"/>
</dbReference>
<keyword evidence="3" id="KW-0804">Transcription</keyword>
<comment type="caution">
    <text evidence="6">The sequence shown here is derived from an EMBL/GenBank/DDBJ whole genome shotgun (WGS) entry which is preliminary data.</text>
</comment>
<keyword evidence="1" id="KW-0805">Transcription regulation</keyword>
<dbReference type="SMART" id="SM00421">
    <property type="entry name" value="HTH_LUXR"/>
    <property type="match status" value="1"/>
</dbReference>
<dbReference type="Proteomes" id="UP000078116">
    <property type="component" value="Unassembled WGS sequence"/>
</dbReference>
<dbReference type="PANTHER" id="PTHR44688">
    <property type="entry name" value="DNA-BINDING TRANSCRIPTIONAL ACTIVATOR DEVR_DOSR"/>
    <property type="match status" value="1"/>
</dbReference>
<dbReference type="InterPro" id="IPR000792">
    <property type="entry name" value="Tscrpt_reg_LuxR_C"/>
</dbReference>
<dbReference type="PROSITE" id="PS00622">
    <property type="entry name" value="HTH_LUXR_1"/>
    <property type="match status" value="1"/>
</dbReference>
<organism evidence="6 9">
    <name type="scientific">Paraburkholderia ginsengiterrae</name>
    <dbReference type="NCBI Taxonomy" id="1462993"/>
    <lineage>
        <taxon>Bacteria</taxon>
        <taxon>Pseudomonadati</taxon>
        <taxon>Pseudomonadota</taxon>
        <taxon>Betaproteobacteria</taxon>
        <taxon>Burkholderiales</taxon>
        <taxon>Burkholderiaceae</taxon>
        <taxon>Paraburkholderia</taxon>
    </lineage>
</organism>
<evidence type="ECO:0000256" key="1">
    <source>
        <dbReference type="ARBA" id="ARBA00023015"/>
    </source>
</evidence>
<keyword evidence="2" id="KW-0238">DNA-binding</keyword>
<dbReference type="EMBL" id="LXKA01000360">
    <property type="protein sequence ID" value="OAJ53489.1"/>
    <property type="molecule type" value="Genomic_DNA"/>
</dbReference>
<evidence type="ECO:0000313" key="7">
    <source>
        <dbReference type="EMBL" id="OAJ59041.1"/>
    </source>
</evidence>
<evidence type="ECO:0000313" key="8">
    <source>
        <dbReference type="Proteomes" id="UP000077961"/>
    </source>
</evidence>
<dbReference type="PROSITE" id="PS50043">
    <property type="entry name" value="HTH_LUXR_2"/>
    <property type="match status" value="1"/>
</dbReference>
<dbReference type="PRINTS" id="PR00038">
    <property type="entry name" value="HTHLUXR"/>
</dbReference>
<feature type="domain" description="HTH luxR-type" evidence="5">
    <location>
        <begin position="42"/>
        <end position="107"/>
    </location>
</feature>
<dbReference type="InterPro" id="IPR036388">
    <property type="entry name" value="WH-like_DNA-bd_sf"/>
</dbReference>
<dbReference type="STRING" id="1462993.A6V36_28735"/>
<dbReference type="GO" id="GO:0006355">
    <property type="term" value="P:regulation of DNA-templated transcription"/>
    <property type="evidence" value="ECO:0007669"/>
    <property type="project" value="InterPro"/>
</dbReference>
<evidence type="ECO:0000259" key="5">
    <source>
        <dbReference type="PROSITE" id="PS50043"/>
    </source>
</evidence>
<dbReference type="Pfam" id="PF00196">
    <property type="entry name" value="GerE"/>
    <property type="match status" value="1"/>
</dbReference>
<protein>
    <recommendedName>
        <fullName evidence="5">HTH luxR-type domain-containing protein</fullName>
    </recommendedName>
</protein>
<accession>A0A1A9MZ39</accession>
<reference evidence="8 9" key="1">
    <citation type="submission" date="2016-04" db="EMBL/GenBank/DDBJ databases">
        <title>Reclassification of Paraburkholderia panaciterrae (Farh et al. 2015) Dobritsa &amp; Samadpour 2016 as a later homotypic synonym of Paraburkholderia ginsengiterrae (Farh et al. 2015) Dobritsa &amp; Samadpour 2016.</title>
        <authorList>
            <person name="Dobritsa A.P."/>
            <person name="Kutumbaka K."/>
            <person name="Samadpour M."/>
        </authorList>
    </citation>
    <scope>NUCLEOTIDE SEQUENCE [LARGE SCALE GENOMIC DNA]</scope>
    <source>
        <strain evidence="6 9">DCY85</strain>
        <strain evidence="7 8">DCY85-1</strain>
    </source>
</reference>
<evidence type="ECO:0000256" key="3">
    <source>
        <dbReference type="ARBA" id="ARBA00023163"/>
    </source>
</evidence>
<dbReference type="GO" id="GO:0003677">
    <property type="term" value="F:DNA binding"/>
    <property type="evidence" value="ECO:0007669"/>
    <property type="project" value="UniProtKB-KW"/>
</dbReference>
<dbReference type="CDD" id="cd06170">
    <property type="entry name" value="LuxR_C_like"/>
    <property type="match status" value="1"/>
</dbReference>
<feature type="region of interest" description="Disordered" evidence="4">
    <location>
        <begin position="28"/>
        <end position="56"/>
    </location>
</feature>
<dbReference type="EMBL" id="LXJZ01000161">
    <property type="protein sequence ID" value="OAJ59041.1"/>
    <property type="molecule type" value="Genomic_DNA"/>
</dbReference>
<evidence type="ECO:0000256" key="2">
    <source>
        <dbReference type="ARBA" id="ARBA00023125"/>
    </source>
</evidence>
<proteinExistence type="predicted"/>
<gene>
    <name evidence="7" type="ORF">A6V36_28735</name>
    <name evidence="6" type="ORF">A6V37_08880</name>
</gene>
<dbReference type="AlphaFoldDB" id="A0A1A9MZ39"/>
<dbReference type="Proteomes" id="UP000077961">
    <property type="component" value="Unassembled WGS sequence"/>
</dbReference>
<dbReference type="SUPFAM" id="SSF46894">
    <property type="entry name" value="C-terminal effector domain of the bipartite response regulators"/>
    <property type="match status" value="1"/>
</dbReference>
<keyword evidence="8" id="KW-1185">Reference proteome</keyword>
<evidence type="ECO:0000313" key="9">
    <source>
        <dbReference type="Proteomes" id="UP000078116"/>
    </source>
</evidence>
<name>A0A1A9MZ39_9BURK</name>
<evidence type="ECO:0000313" key="6">
    <source>
        <dbReference type="EMBL" id="OAJ53489.1"/>
    </source>
</evidence>
<evidence type="ECO:0000256" key="4">
    <source>
        <dbReference type="SAM" id="MobiDB-lite"/>
    </source>
</evidence>
<dbReference type="Gene3D" id="1.10.10.10">
    <property type="entry name" value="Winged helix-like DNA-binding domain superfamily/Winged helix DNA-binding domain"/>
    <property type="match status" value="1"/>
</dbReference>
<dbReference type="InterPro" id="IPR016032">
    <property type="entry name" value="Sig_transdc_resp-reg_C-effctor"/>
</dbReference>
<sequence length="108" mass="11869">MSPAIVNITASESAVSREMTGKLVTPLRSLQESQKDDKASFDRAPCSNVSPREEENLGRIAKGRTNKEIARAMNIAETTVKARVQHIPRKRKLGSRVQAATHVVARAF</sequence>